<dbReference type="InterPro" id="IPR015797">
    <property type="entry name" value="NUDIX_hydrolase-like_dom_sf"/>
</dbReference>
<proteinExistence type="inferred from homology"/>
<dbReference type="GO" id="GO:0047631">
    <property type="term" value="F:ADP-ribose diphosphatase activity"/>
    <property type="evidence" value="ECO:0000318"/>
    <property type="project" value="GO_Central"/>
</dbReference>
<dbReference type="GO" id="GO:0035529">
    <property type="term" value="F:NADH pyrophosphatase activity"/>
    <property type="evidence" value="ECO:0000318"/>
    <property type="project" value="GO_Central"/>
</dbReference>
<dbReference type="Pfam" id="PF00293">
    <property type="entry name" value="NUDIX"/>
    <property type="match status" value="1"/>
</dbReference>
<dbReference type="GO" id="GO:0051287">
    <property type="term" value="F:NAD binding"/>
    <property type="evidence" value="ECO:0000318"/>
    <property type="project" value="GO_Central"/>
</dbReference>
<evidence type="ECO:0000256" key="2">
    <source>
        <dbReference type="ARBA" id="ARBA00022801"/>
    </source>
</evidence>
<dbReference type="FunFam" id="3.40.630.30:FF:000350">
    <property type="entry name" value="Predicted protein"/>
    <property type="match status" value="1"/>
</dbReference>
<sequence length="195" mass="22547">MLFNFFPASLKHYRETGIRGVWIKISIKQCSFIPVAVKHGFVYHHCYPTFIVVTQWLPKDEPNSLPTFATTYIGVAGFVVRDDGQLLVVKERFRTQDHWKLPGGMADYNEDIRETARREVLEETGIEAEFVSLVCIRHIPDFRFGCSDLYFVCLMTPKSTEIKFDAKEIADAKWMEMEAFISSPHVNDSNKFIAR</sequence>
<dbReference type="PANTHER" id="PTHR13994">
    <property type="entry name" value="NUDIX HYDROLASE RELATED"/>
    <property type="match status" value="1"/>
</dbReference>
<comment type="similarity">
    <text evidence="1 3">Belongs to the Nudix hydrolase family.</text>
</comment>
<dbReference type="PROSITE" id="PS51462">
    <property type="entry name" value="NUDIX"/>
    <property type="match status" value="1"/>
</dbReference>
<keyword evidence="6" id="KW-1185">Reference proteome</keyword>
<dbReference type="CDD" id="cd04670">
    <property type="entry name" value="NUDIX_ASFGF2_Nudt6"/>
    <property type="match status" value="1"/>
</dbReference>
<dbReference type="eggNOG" id="KOG0648">
    <property type="taxonomic scope" value="Eukaryota"/>
</dbReference>
<feature type="domain" description="Nudix hydrolase" evidence="4">
    <location>
        <begin position="70"/>
        <end position="195"/>
    </location>
</feature>
<dbReference type="InterPro" id="IPR000086">
    <property type="entry name" value="NUDIX_hydrolase_dom"/>
</dbReference>
<evidence type="ECO:0000259" key="4">
    <source>
        <dbReference type="PROSITE" id="PS51462"/>
    </source>
</evidence>
<dbReference type="InterPro" id="IPR040618">
    <property type="entry name" value="Pre-Nudix"/>
</dbReference>
<dbReference type="InParanoid" id="A7SF29"/>
<dbReference type="InterPro" id="IPR003293">
    <property type="entry name" value="Nudix_hydrolase6-like"/>
</dbReference>
<evidence type="ECO:0000256" key="3">
    <source>
        <dbReference type="RuleBase" id="RU003476"/>
    </source>
</evidence>
<dbReference type="SUPFAM" id="SSF55811">
    <property type="entry name" value="Nudix"/>
    <property type="match status" value="1"/>
</dbReference>
<protein>
    <recommendedName>
        <fullName evidence="4">Nudix hydrolase domain-containing protein</fullName>
    </recommendedName>
</protein>
<accession>A7SF29</accession>
<evidence type="ECO:0000256" key="1">
    <source>
        <dbReference type="ARBA" id="ARBA00005582"/>
    </source>
</evidence>
<dbReference type="PhylomeDB" id="A7SF29"/>
<dbReference type="EMBL" id="DS469641">
    <property type="protein sequence ID" value="EDO37702.1"/>
    <property type="molecule type" value="Genomic_DNA"/>
</dbReference>
<feature type="non-terminal residue" evidence="5">
    <location>
        <position position="1"/>
    </location>
</feature>
<dbReference type="PRINTS" id="PR01356">
    <property type="entry name" value="GFGPROTEIN"/>
</dbReference>
<dbReference type="AlphaFoldDB" id="A7SF29"/>
<keyword evidence="2 3" id="KW-0378">Hydrolase</keyword>
<dbReference type="InterPro" id="IPR020084">
    <property type="entry name" value="NUDIX_hydrolase_CS"/>
</dbReference>
<evidence type="ECO:0000313" key="6">
    <source>
        <dbReference type="Proteomes" id="UP000001593"/>
    </source>
</evidence>
<dbReference type="Gene3D" id="3.90.79.10">
    <property type="entry name" value="Nucleoside Triphosphate Pyrophosphohydrolase"/>
    <property type="match status" value="1"/>
</dbReference>
<dbReference type="Proteomes" id="UP000001593">
    <property type="component" value="Unassembled WGS sequence"/>
</dbReference>
<dbReference type="HOGENOM" id="CLU_054299_3_1_1"/>
<gene>
    <name evidence="5" type="ORF">NEMVEDRAFT_v1g116037</name>
</gene>
<organism evidence="5 6">
    <name type="scientific">Nematostella vectensis</name>
    <name type="common">Starlet sea anemone</name>
    <dbReference type="NCBI Taxonomy" id="45351"/>
    <lineage>
        <taxon>Eukaryota</taxon>
        <taxon>Metazoa</taxon>
        <taxon>Cnidaria</taxon>
        <taxon>Anthozoa</taxon>
        <taxon>Hexacorallia</taxon>
        <taxon>Actiniaria</taxon>
        <taxon>Edwardsiidae</taxon>
        <taxon>Nematostella</taxon>
    </lineage>
</organism>
<reference evidence="5 6" key="1">
    <citation type="journal article" date="2007" name="Science">
        <title>Sea anemone genome reveals ancestral eumetazoan gene repertoire and genomic organization.</title>
        <authorList>
            <person name="Putnam N.H."/>
            <person name="Srivastava M."/>
            <person name="Hellsten U."/>
            <person name="Dirks B."/>
            <person name="Chapman J."/>
            <person name="Salamov A."/>
            <person name="Terry A."/>
            <person name="Shapiro H."/>
            <person name="Lindquist E."/>
            <person name="Kapitonov V.V."/>
            <person name="Jurka J."/>
            <person name="Genikhovich G."/>
            <person name="Grigoriev I.V."/>
            <person name="Lucas S.M."/>
            <person name="Steele R.E."/>
            <person name="Finnerty J.R."/>
            <person name="Technau U."/>
            <person name="Martindale M.Q."/>
            <person name="Rokhsar D.S."/>
        </authorList>
    </citation>
    <scope>NUCLEOTIDE SEQUENCE [LARGE SCALE GENOMIC DNA]</scope>
    <source>
        <strain evidence="6">CH2 X CH6</strain>
    </source>
</reference>
<dbReference type="Gene3D" id="3.40.630.30">
    <property type="match status" value="1"/>
</dbReference>
<dbReference type="PROSITE" id="PS00893">
    <property type="entry name" value="NUDIX_BOX"/>
    <property type="match status" value="1"/>
</dbReference>
<dbReference type="InterPro" id="IPR020476">
    <property type="entry name" value="Nudix_hydrolase"/>
</dbReference>
<dbReference type="KEGG" id="nve:5509232"/>
<dbReference type="Pfam" id="PF18290">
    <property type="entry name" value="Nudix_hydro"/>
    <property type="match status" value="1"/>
</dbReference>
<dbReference type="OrthoDB" id="447842at2759"/>
<name>A7SF29_NEMVE</name>
<evidence type="ECO:0000313" key="5">
    <source>
        <dbReference type="EMBL" id="EDO37702.1"/>
    </source>
</evidence>
<dbReference type="PRINTS" id="PR00502">
    <property type="entry name" value="NUDIXFAMILY"/>
</dbReference>
<dbReference type="PANTHER" id="PTHR13994:SF13">
    <property type="entry name" value="FI03680P"/>
    <property type="match status" value="1"/>
</dbReference>
<dbReference type="OMA" id="FRHTHNM"/>